<keyword evidence="1" id="KW-0472">Membrane</keyword>
<organism evidence="2 3">
    <name type="scientific">Yeguia hominis</name>
    <dbReference type="NCBI Taxonomy" id="2763662"/>
    <lineage>
        <taxon>Bacteria</taxon>
        <taxon>Bacillati</taxon>
        <taxon>Bacillota</taxon>
        <taxon>Clostridia</taxon>
        <taxon>Eubacteriales</taxon>
        <taxon>Yeguiaceae</taxon>
        <taxon>Yeguia</taxon>
    </lineage>
</organism>
<sequence>MTDLEFKIFSTIIENPLISSTDLLNTISETHNINDVNGILGQLKRLGFIRSSSIDRHPVYDSLSLTDLGKYEYERGIKEHKKELEAQKEKKKTAIRFWISSALGFAGLVLSIISLLLK</sequence>
<evidence type="ECO:0000256" key="1">
    <source>
        <dbReference type="SAM" id="Phobius"/>
    </source>
</evidence>
<dbReference type="Proteomes" id="UP000651482">
    <property type="component" value="Unassembled WGS sequence"/>
</dbReference>
<dbReference type="AlphaFoldDB" id="A0A926D9Z8"/>
<evidence type="ECO:0000313" key="3">
    <source>
        <dbReference type="Proteomes" id="UP000651482"/>
    </source>
</evidence>
<keyword evidence="1" id="KW-0812">Transmembrane</keyword>
<feature type="transmembrane region" description="Helical" evidence="1">
    <location>
        <begin position="97"/>
        <end position="117"/>
    </location>
</feature>
<name>A0A926D9Z8_9FIRM</name>
<proteinExistence type="predicted"/>
<protein>
    <submittedName>
        <fullName evidence="2">Uncharacterized protein</fullName>
    </submittedName>
</protein>
<keyword evidence="1" id="KW-1133">Transmembrane helix</keyword>
<gene>
    <name evidence="2" type="ORF">IAG03_11410</name>
</gene>
<keyword evidence="3" id="KW-1185">Reference proteome</keyword>
<dbReference type="RefSeq" id="WP_249320165.1">
    <property type="nucleotide sequence ID" value="NZ_JACRSN010000019.1"/>
</dbReference>
<accession>A0A926D9Z8</accession>
<comment type="caution">
    <text evidence="2">The sequence shown here is derived from an EMBL/GenBank/DDBJ whole genome shotgun (WGS) entry which is preliminary data.</text>
</comment>
<dbReference type="EMBL" id="JACRSN010000019">
    <property type="protein sequence ID" value="MBC8534578.1"/>
    <property type="molecule type" value="Genomic_DNA"/>
</dbReference>
<reference evidence="2" key="1">
    <citation type="submission" date="2020-08" db="EMBL/GenBank/DDBJ databases">
        <title>Genome public.</title>
        <authorList>
            <person name="Liu C."/>
            <person name="Sun Q."/>
        </authorList>
    </citation>
    <scope>NUCLEOTIDE SEQUENCE</scope>
    <source>
        <strain evidence="2">NSJ-40</strain>
    </source>
</reference>
<evidence type="ECO:0000313" key="2">
    <source>
        <dbReference type="EMBL" id="MBC8534578.1"/>
    </source>
</evidence>